<evidence type="ECO:0000256" key="10">
    <source>
        <dbReference type="ARBA" id="ARBA00023180"/>
    </source>
</evidence>
<keyword evidence="5 11" id="KW-0808">Transferase</keyword>
<dbReference type="GO" id="GO:0008378">
    <property type="term" value="F:galactosyltransferase activity"/>
    <property type="evidence" value="ECO:0007669"/>
    <property type="project" value="TreeGrafter"/>
</dbReference>
<dbReference type="Pfam" id="PF13733">
    <property type="entry name" value="Glyco_transf_7N"/>
    <property type="match status" value="1"/>
</dbReference>
<evidence type="ECO:0000256" key="11">
    <source>
        <dbReference type="RuleBase" id="RU368121"/>
    </source>
</evidence>
<evidence type="ECO:0000256" key="4">
    <source>
        <dbReference type="ARBA" id="ARBA00022676"/>
    </source>
</evidence>
<evidence type="ECO:0000256" key="2">
    <source>
        <dbReference type="ARBA" id="ARBA00004922"/>
    </source>
</evidence>
<feature type="domain" description="Galactosyltransferase C-terminal" evidence="12">
    <location>
        <begin position="217"/>
        <end position="293"/>
    </location>
</feature>
<dbReference type="UniPathway" id="UPA00378"/>
<evidence type="ECO:0000313" key="15">
    <source>
        <dbReference type="Proteomes" id="UP000225706"/>
    </source>
</evidence>
<dbReference type="OrthoDB" id="6020592at2759"/>
<evidence type="ECO:0000256" key="6">
    <source>
        <dbReference type="ARBA" id="ARBA00022692"/>
    </source>
</evidence>
<organism evidence="14 15">
    <name type="scientific">Stylophora pistillata</name>
    <name type="common">Smooth cauliflower coral</name>
    <dbReference type="NCBI Taxonomy" id="50429"/>
    <lineage>
        <taxon>Eukaryota</taxon>
        <taxon>Metazoa</taxon>
        <taxon>Cnidaria</taxon>
        <taxon>Anthozoa</taxon>
        <taxon>Hexacorallia</taxon>
        <taxon>Scleractinia</taxon>
        <taxon>Astrocoeniina</taxon>
        <taxon>Pocilloporidae</taxon>
        <taxon>Stylophora</taxon>
    </lineage>
</organism>
<dbReference type="AlphaFoldDB" id="A0A2B4RF88"/>
<evidence type="ECO:0000256" key="1">
    <source>
        <dbReference type="ARBA" id="ARBA00004606"/>
    </source>
</evidence>
<evidence type="ECO:0000313" key="14">
    <source>
        <dbReference type="EMBL" id="PFX14932.1"/>
    </source>
</evidence>
<dbReference type="EMBL" id="LSMT01000708">
    <property type="protein sequence ID" value="PFX14932.1"/>
    <property type="molecule type" value="Genomic_DNA"/>
</dbReference>
<name>A0A2B4RF88_STYPI</name>
<evidence type="ECO:0000256" key="8">
    <source>
        <dbReference type="ARBA" id="ARBA00022989"/>
    </source>
</evidence>
<comment type="caution">
    <text evidence="14">The sequence shown here is derived from an EMBL/GenBank/DDBJ whole genome shotgun (WGS) entry which is preliminary data.</text>
</comment>
<keyword evidence="7 11" id="KW-0735">Signal-anchor</keyword>
<sequence length="344" mass="40002">MKDEKAPEEVRGREENTVKTSSLLSFLEGLGIPINKARIMMASDVSKEVLPRVNPNGISLTKLMEKMDAEFDVERGTPCPTSHLNSVGLLAVYNNSLKLEEVEREVDFVQKGGQWKPDCVPRKKVAIVVPFRDRQEHLNIFIRHMHKYLRWQMLEYRIFIIEQVTGADNERFNRGMLMNVGFSEAMKVGNFTCVIFHDVDLIPEDARNDYSCPSSPRHMSTAVSRMDYILKYETLFGGVEGFWVEHYRHINGFPNRFWGWGGEDDDLYVRITERRLSFTRPAHMIGRYTMLDHTHTEEQENPLRHEELRRSEAHIDADGLNTLTYNVMEFQEKPLYTLISVSLQ</sequence>
<keyword evidence="6" id="KW-0812">Transmembrane</keyword>
<dbReference type="STRING" id="50429.A0A2B4RF88"/>
<accession>A0A2B4RF88</accession>
<comment type="pathway">
    <text evidence="2 11">Protein modification; protein glycosylation.</text>
</comment>
<evidence type="ECO:0000256" key="9">
    <source>
        <dbReference type="ARBA" id="ARBA00023136"/>
    </source>
</evidence>
<evidence type="ECO:0000256" key="5">
    <source>
        <dbReference type="ARBA" id="ARBA00022679"/>
    </source>
</evidence>
<dbReference type="InterPro" id="IPR027791">
    <property type="entry name" value="Galactosyl_T_C"/>
</dbReference>
<feature type="domain" description="Galactosyltransferase N-terminal" evidence="13">
    <location>
        <begin position="79"/>
        <end position="213"/>
    </location>
</feature>
<dbReference type="CDD" id="cd00899">
    <property type="entry name" value="b4GalT"/>
    <property type="match status" value="1"/>
</dbReference>
<dbReference type="InterPro" id="IPR027995">
    <property type="entry name" value="Galactosyl_T_N"/>
</dbReference>
<keyword evidence="4 11" id="KW-0328">Glycosyltransferase</keyword>
<dbReference type="PANTHER" id="PTHR19300:SF57">
    <property type="entry name" value="BETA-1,4-N-ACETYLGALACTOSAMINYLTRANSFERASE"/>
    <property type="match status" value="1"/>
</dbReference>
<dbReference type="PRINTS" id="PR02050">
    <property type="entry name" value="B14GALTRFASE"/>
</dbReference>
<protein>
    <recommendedName>
        <fullName evidence="11">Beta-1,4-galactosyltransferase</fullName>
        <ecNumber evidence="11">2.4.1.-</ecNumber>
    </recommendedName>
</protein>
<dbReference type="InterPro" id="IPR029044">
    <property type="entry name" value="Nucleotide-diphossugar_trans"/>
</dbReference>
<comment type="function">
    <text evidence="11">Catalyses the transfer of galactose onto proteins or lipids.</text>
</comment>
<evidence type="ECO:0000259" key="12">
    <source>
        <dbReference type="Pfam" id="PF02709"/>
    </source>
</evidence>
<keyword evidence="10 11" id="KW-0325">Glycoprotein</keyword>
<dbReference type="PANTHER" id="PTHR19300">
    <property type="entry name" value="BETA-1,4-GALACTOSYLTRANSFERASE"/>
    <property type="match status" value="1"/>
</dbReference>
<evidence type="ECO:0000256" key="3">
    <source>
        <dbReference type="ARBA" id="ARBA00005735"/>
    </source>
</evidence>
<dbReference type="SUPFAM" id="SSF53448">
    <property type="entry name" value="Nucleotide-diphospho-sugar transferases"/>
    <property type="match status" value="1"/>
</dbReference>
<comment type="similarity">
    <text evidence="3 11">Belongs to the glycosyltransferase 7 family.</text>
</comment>
<keyword evidence="8" id="KW-1133">Transmembrane helix</keyword>
<dbReference type="InterPro" id="IPR003859">
    <property type="entry name" value="Galactosyl_T"/>
</dbReference>
<evidence type="ECO:0000256" key="7">
    <source>
        <dbReference type="ARBA" id="ARBA00022968"/>
    </source>
</evidence>
<dbReference type="GO" id="GO:0016020">
    <property type="term" value="C:membrane"/>
    <property type="evidence" value="ECO:0007669"/>
    <property type="project" value="UniProtKB-SubCell"/>
</dbReference>
<keyword evidence="15" id="KW-1185">Reference proteome</keyword>
<dbReference type="Proteomes" id="UP000225706">
    <property type="component" value="Unassembled WGS sequence"/>
</dbReference>
<comment type="subcellular location">
    <subcellularLocation>
        <location evidence="1">Membrane</location>
        <topology evidence="1">Single-pass type II membrane protein</topology>
    </subcellularLocation>
</comment>
<dbReference type="EC" id="2.4.1.-" evidence="11"/>
<dbReference type="Pfam" id="PF02709">
    <property type="entry name" value="Glyco_transf_7C"/>
    <property type="match status" value="1"/>
</dbReference>
<dbReference type="GO" id="GO:0005794">
    <property type="term" value="C:Golgi apparatus"/>
    <property type="evidence" value="ECO:0007669"/>
    <property type="project" value="TreeGrafter"/>
</dbReference>
<reference evidence="15" key="1">
    <citation type="journal article" date="2017" name="bioRxiv">
        <title>Comparative analysis of the genomes of Stylophora pistillata and Acropora digitifera provides evidence for extensive differences between species of corals.</title>
        <authorList>
            <person name="Voolstra C.R."/>
            <person name="Li Y."/>
            <person name="Liew Y.J."/>
            <person name="Baumgarten S."/>
            <person name="Zoccola D."/>
            <person name="Flot J.-F."/>
            <person name="Tambutte S."/>
            <person name="Allemand D."/>
            <person name="Aranda M."/>
        </authorList>
    </citation>
    <scope>NUCLEOTIDE SEQUENCE [LARGE SCALE GENOMIC DNA]</scope>
</reference>
<evidence type="ECO:0000259" key="13">
    <source>
        <dbReference type="Pfam" id="PF13733"/>
    </source>
</evidence>
<gene>
    <name evidence="14" type="primary">B4GALT1</name>
    <name evidence="14" type="ORF">AWC38_SpisGene20870</name>
</gene>
<keyword evidence="9" id="KW-0472">Membrane</keyword>
<proteinExistence type="inferred from homology"/>
<dbReference type="Gene3D" id="3.90.550.10">
    <property type="entry name" value="Spore Coat Polysaccharide Biosynthesis Protein SpsA, Chain A"/>
    <property type="match status" value="1"/>
</dbReference>
<dbReference type="GO" id="GO:0005975">
    <property type="term" value="P:carbohydrate metabolic process"/>
    <property type="evidence" value="ECO:0007669"/>
    <property type="project" value="InterPro"/>
</dbReference>